<evidence type="ECO:0000256" key="2">
    <source>
        <dbReference type="ARBA" id="ARBA00012438"/>
    </source>
</evidence>
<dbReference type="AlphaFoldDB" id="X0UXN2"/>
<keyword evidence="4" id="KW-0808">Transferase</keyword>
<keyword evidence="7" id="KW-1133">Transmembrane helix</keyword>
<keyword evidence="3" id="KW-0597">Phosphoprotein</keyword>
<accession>X0UXN2</accession>
<feature type="compositionally biased region" description="Gly residues" evidence="6">
    <location>
        <begin position="115"/>
        <end position="130"/>
    </location>
</feature>
<comment type="catalytic activity">
    <reaction evidence="1">
        <text>ATP + protein L-histidine = ADP + protein N-phospho-L-histidine.</text>
        <dbReference type="EC" id="2.7.13.3"/>
    </reaction>
</comment>
<evidence type="ECO:0000256" key="5">
    <source>
        <dbReference type="ARBA" id="ARBA00022777"/>
    </source>
</evidence>
<dbReference type="PANTHER" id="PTHR45436:SF5">
    <property type="entry name" value="SENSOR HISTIDINE KINASE TRCS"/>
    <property type="match status" value="1"/>
</dbReference>
<dbReference type="GO" id="GO:0004673">
    <property type="term" value="F:protein histidine kinase activity"/>
    <property type="evidence" value="ECO:0007669"/>
    <property type="project" value="UniProtKB-EC"/>
</dbReference>
<keyword evidence="7" id="KW-0812">Transmembrane</keyword>
<feature type="transmembrane region" description="Helical" evidence="7">
    <location>
        <begin position="187"/>
        <end position="209"/>
    </location>
</feature>
<dbReference type="InterPro" id="IPR050428">
    <property type="entry name" value="TCS_sensor_his_kinase"/>
</dbReference>
<comment type="caution">
    <text evidence="8">The sequence shown here is derived from an EMBL/GenBank/DDBJ whole genome shotgun (WGS) entry which is preliminary data.</text>
</comment>
<evidence type="ECO:0000256" key="4">
    <source>
        <dbReference type="ARBA" id="ARBA00022679"/>
    </source>
</evidence>
<gene>
    <name evidence="8" type="ORF">S01H1_44836</name>
</gene>
<dbReference type="PANTHER" id="PTHR45436">
    <property type="entry name" value="SENSOR HISTIDINE KINASE YKOH"/>
    <property type="match status" value="1"/>
</dbReference>
<organism evidence="8">
    <name type="scientific">marine sediment metagenome</name>
    <dbReference type="NCBI Taxonomy" id="412755"/>
    <lineage>
        <taxon>unclassified sequences</taxon>
        <taxon>metagenomes</taxon>
        <taxon>ecological metagenomes</taxon>
    </lineage>
</organism>
<reference evidence="8" key="1">
    <citation type="journal article" date="2014" name="Front. Microbiol.">
        <title>High frequency of phylogenetically diverse reductive dehalogenase-homologous genes in deep subseafloor sedimentary metagenomes.</title>
        <authorList>
            <person name="Kawai M."/>
            <person name="Futagami T."/>
            <person name="Toyoda A."/>
            <person name="Takaki Y."/>
            <person name="Nishi S."/>
            <person name="Hori S."/>
            <person name="Arai W."/>
            <person name="Tsubouchi T."/>
            <person name="Morono Y."/>
            <person name="Uchiyama I."/>
            <person name="Ito T."/>
            <person name="Fujiyama A."/>
            <person name="Inagaki F."/>
            <person name="Takami H."/>
        </authorList>
    </citation>
    <scope>NUCLEOTIDE SEQUENCE</scope>
    <source>
        <strain evidence="8">Expedition CK06-06</strain>
    </source>
</reference>
<evidence type="ECO:0000256" key="7">
    <source>
        <dbReference type="SAM" id="Phobius"/>
    </source>
</evidence>
<evidence type="ECO:0000313" key="8">
    <source>
        <dbReference type="EMBL" id="GAG10604.1"/>
    </source>
</evidence>
<dbReference type="Gene3D" id="6.10.340.10">
    <property type="match status" value="1"/>
</dbReference>
<evidence type="ECO:0000256" key="1">
    <source>
        <dbReference type="ARBA" id="ARBA00000085"/>
    </source>
</evidence>
<dbReference type="GO" id="GO:0005886">
    <property type="term" value="C:plasma membrane"/>
    <property type="evidence" value="ECO:0007669"/>
    <property type="project" value="TreeGrafter"/>
</dbReference>
<evidence type="ECO:0000256" key="3">
    <source>
        <dbReference type="ARBA" id="ARBA00022553"/>
    </source>
</evidence>
<dbReference type="EC" id="2.7.13.3" evidence="2"/>
<evidence type="ECO:0000256" key="6">
    <source>
        <dbReference type="SAM" id="MobiDB-lite"/>
    </source>
</evidence>
<protein>
    <recommendedName>
        <fullName evidence="2">histidine kinase</fullName>
        <ecNumber evidence="2">2.7.13.3</ecNumber>
    </recommendedName>
</protein>
<keyword evidence="7" id="KW-0472">Membrane</keyword>
<name>X0UXN2_9ZZZZ</name>
<dbReference type="EMBL" id="BARS01028622">
    <property type="protein sequence ID" value="GAG10604.1"/>
    <property type="molecule type" value="Genomic_DNA"/>
</dbReference>
<sequence length="215" mass="22907">MRRYVPQGIRLRLVLAISAVSAATVAASFVALHAGTGSDLRARIDDELRTQYAEFQQQVVDKGQAETPDELEQASQRFVRGQRYHPESRIFAIGVAGQPEVTNQRAIIERELEGGGEQGESGEGGEGGRLGLLSAPDGLSTVSNEEAGQLRVLSEPVVAGPDRIGTFRAAVPLTSVTEAQQGLRNTFVAVGLGALALAIAIAIWLANLISRPLRR</sequence>
<feature type="region of interest" description="Disordered" evidence="6">
    <location>
        <begin position="113"/>
        <end position="138"/>
    </location>
</feature>
<keyword evidence="5" id="KW-0418">Kinase</keyword>
<feature type="non-terminal residue" evidence="8">
    <location>
        <position position="215"/>
    </location>
</feature>
<proteinExistence type="predicted"/>
<dbReference type="GO" id="GO:0000160">
    <property type="term" value="P:phosphorelay signal transduction system"/>
    <property type="evidence" value="ECO:0007669"/>
    <property type="project" value="TreeGrafter"/>
</dbReference>